<protein>
    <recommendedName>
        <fullName evidence="8">Rhodopsin domain-containing protein</fullName>
    </recommendedName>
</protein>
<organism evidence="9 10">
    <name type="scientific">Alternaria atra</name>
    <dbReference type="NCBI Taxonomy" id="119953"/>
    <lineage>
        <taxon>Eukaryota</taxon>
        <taxon>Fungi</taxon>
        <taxon>Dikarya</taxon>
        <taxon>Ascomycota</taxon>
        <taxon>Pezizomycotina</taxon>
        <taxon>Dothideomycetes</taxon>
        <taxon>Pleosporomycetidae</taxon>
        <taxon>Pleosporales</taxon>
        <taxon>Pleosporineae</taxon>
        <taxon>Pleosporaceae</taxon>
        <taxon>Alternaria</taxon>
        <taxon>Alternaria sect. Ulocladioides</taxon>
    </lineage>
</organism>
<evidence type="ECO:0000256" key="4">
    <source>
        <dbReference type="ARBA" id="ARBA00023136"/>
    </source>
</evidence>
<comment type="caution">
    <text evidence="9">The sequence shown here is derived from an EMBL/GenBank/DDBJ whole genome shotgun (WGS) entry which is preliminary data.</text>
</comment>
<evidence type="ECO:0000256" key="1">
    <source>
        <dbReference type="ARBA" id="ARBA00004141"/>
    </source>
</evidence>
<dbReference type="InterPro" id="IPR052337">
    <property type="entry name" value="SAT4-like"/>
</dbReference>
<gene>
    <name evidence="9" type="ORF">ALTATR162_LOCUS5196</name>
</gene>
<evidence type="ECO:0000259" key="8">
    <source>
        <dbReference type="Pfam" id="PF20684"/>
    </source>
</evidence>
<dbReference type="Pfam" id="PF20684">
    <property type="entry name" value="Fung_rhodopsin"/>
    <property type="match status" value="1"/>
</dbReference>
<accession>A0A8J2HZN2</accession>
<evidence type="ECO:0000256" key="6">
    <source>
        <dbReference type="SAM" id="MobiDB-lite"/>
    </source>
</evidence>
<dbReference type="GO" id="GO:0016020">
    <property type="term" value="C:membrane"/>
    <property type="evidence" value="ECO:0007669"/>
    <property type="project" value="UniProtKB-SubCell"/>
</dbReference>
<comment type="similarity">
    <text evidence="5">Belongs to the SAT4 family.</text>
</comment>
<dbReference type="InterPro" id="IPR049326">
    <property type="entry name" value="Rhodopsin_dom_fungi"/>
</dbReference>
<dbReference type="RefSeq" id="XP_043168749.1">
    <property type="nucleotide sequence ID" value="XM_043312814.1"/>
</dbReference>
<feature type="region of interest" description="Disordered" evidence="6">
    <location>
        <begin position="286"/>
        <end position="308"/>
    </location>
</feature>
<evidence type="ECO:0000313" key="10">
    <source>
        <dbReference type="Proteomes" id="UP000676310"/>
    </source>
</evidence>
<feature type="transmembrane region" description="Helical" evidence="7">
    <location>
        <begin position="169"/>
        <end position="191"/>
    </location>
</feature>
<dbReference type="PANTHER" id="PTHR33048:SF96">
    <property type="entry name" value="INTEGRAL MEMBRANE PROTEIN"/>
    <property type="match status" value="1"/>
</dbReference>
<dbReference type="AlphaFoldDB" id="A0A8J2HZN2"/>
<name>A0A8J2HZN2_9PLEO</name>
<feature type="transmembrane region" description="Helical" evidence="7">
    <location>
        <begin position="85"/>
        <end position="110"/>
    </location>
</feature>
<feature type="compositionally biased region" description="Basic residues" evidence="6">
    <location>
        <begin position="293"/>
        <end position="303"/>
    </location>
</feature>
<keyword evidence="10" id="KW-1185">Reference proteome</keyword>
<feature type="transmembrane region" description="Helical" evidence="7">
    <location>
        <begin position="203"/>
        <end position="222"/>
    </location>
</feature>
<evidence type="ECO:0000313" key="9">
    <source>
        <dbReference type="EMBL" id="CAG5158668.1"/>
    </source>
</evidence>
<keyword evidence="4 7" id="KW-0472">Membrane</keyword>
<feature type="transmembrane region" description="Helical" evidence="7">
    <location>
        <begin position="43"/>
        <end position="65"/>
    </location>
</feature>
<proteinExistence type="inferred from homology"/>
<dbReference type="GeneID" id="67016947"/>
<comment type="subcellular location">
    <subcellularLocation>
        <location evidence="1">Membrane</location>
        <topology evidence="1">Multi-pass membrane protein</topology>
    </subcellularLocation>
</comment>
<feature type="domain" description="Rhodopsin" evidence="8">
    <location>
        <begin position="27"/>
        <end position="267"/>
    </location>
</feature>
<evidence type="ECO:0000256" key="5">
    <source>
        <dbReference type="ARBA" id="ARBA00038359"/>
    </source>
</evidence>
<dbReference type="Proteomes" id="UP000676310">
    <property type="component" value="Unassembled WGS sequence"/>
</dbReference>
<sequence>MTKDDRSREVFAIATLFFVLTWTTVALRVYVRAILMKTWGKDDSFMVASLAVFTLYLPCQIVAAIHGTGRHRWDLSDSDRKTALMFWYLCELFYVIANCLLKFAIGYFYLRVAIERWHIWCIRLLMLGTVLCGLIYLFLVMLQCLPISAFWNEHPSSSKCIARGPTLGITYALATVNALADWGFGLLPFFIVWGLDMKMNTKLLVAGILAFAAIGSTGTVIRMGYIHTLVEGPDFLYATTDIALWSTIEPGIGITAGSIATFRPLIRHCLWKMGLGEAPRHERGRSYYPTNIGRKRKDRRGYRRSLSPSDLVPTDLGGMTSIRIHGPQDIDLESNLSLPKIIVTDENTPQTPEGQIVHTVTVQQQYEGPPKLHLRDSFRNSFTRGSILSLGKFRIPD</sequence>
<evidence type="ECO:0000256" key="7">
    <source>
        <dbReference type="SAM" id="Phobius"/>
    </source>
</evidence>
<reference evidence="9" key="1">
    <citation type="submission" date="2021-05" db="EMBL/GenBank/DDBJ databases">
        <authorList>
            <person name="Stam R."/>
        </authorList>
    </citation>
    <scope>NUCLEOTIDE SEQUENCE</scope>
    <source>
        <strain evidence="9">CS162</strain>
    </source>
</reference>
<feature type="transmembrane region" description="Helical" evidence="7">
    <location>
        <begin position="12"/>
        <end position="31"/>
    </location>
</feature>
<dbReference type="EMBL" id="CAJRGZ010000019">
    <property type="protein sequence ID" value="CAG5158668.1"/>
    <property type="molecule type" value="Genomic_DNA"/>
</dbReference>
<keyword evidence="2 7" id="KW-0812">Transmembrane</keyword>
<dbReference type="PANTHER" id="PTHR33048">
    <property type="entry name" value="PTH11-LIKE INTEGRAL MEMBRANE PROTEIN (AFU_ORTHOLOGUE AFUA_5G11245)"/>
    <property type="match status" value="1"/>
</dbReference>
<evidence type="ECO:0000256" key="3">
    <source>
        <dbReference type="ARBA" id="ARBA00022989"/>
    </source>
</evidence>
<dbReference type="OrthoDB" id="3923077at2759"/>
<keyword evidence="3 7" id="KW-1133">Transmembrane helix</keyword>
<evidence type="ECO:0000256" key="2">
    <source>
        <dbReference type="ARBA" id="ARBA00022692"/>
    </source>
</evidence>
<feature type="transmembrane region" description="Helical" evidence="7">
    <location>
        <begin position="122"/>
        <end position="149"/>
    </location>
</feature>